<accession>A0A9P7G6E9</accession>
<dbReference type="Proteomes" id="UP000775547">
    <property type="component" value="Unassembled WGS sequence"/>
</dbReference>
<dbReference type="PANTHER" id="PTHR21540">
    <property type="entry name" value="RING FINGER AND SWIM DOMAIN-CONTAINING PROTEIN 2"/>
    <property type="match status" value="1"/>
</dbReference>
<dbReference type="GO" id="GO:0008270">
    <property type="term" value="F:zinc ion binding"/>
    <property type="evidence" value="ECO:0007669"/>
    <property type="project" value="UniProtKB-KW"/>
</dbReference>
<evidence type="ECO:0000313" key="9">
    <source>
        <dbReference type="Proteomes" id="UP000775547"/>
    </source>
</evidence>
<keyword evidence="2 4" id="KW-0863">Zinc-finger</keyword>
<feature type="domain" description="PHD-type" evidence="6">
    <location>
        <begin position="195"/>
        <end position="250"/>
    </location>
</feature>
<dbReference type="EMBL" id="JABCKV010000071">
    <property type="protein sequence ID" value="KAG5644408.1"/>
    <property type="molecule type" value="Genomic_DNA"/>
</dbReference>
<comment type="caution">
    <text evidence="8">The sequence shown here is derived from an EMBL/GenBank/DDBJ whole genome shotgun (WGS) entry which is preliminary data.</text>
</comment>
<reference evidence="8" key="2">
    <citation type="submission" date="2021-10" db="EMBL/GenBank/DDBJ databases">
        <title>Phylogenomics reveals ancestral predisposition of the termite-cultivated fungus Termitomyces towards a domesticated lifestyle.</title>
        <authorList>
            <person name="Auxier B."/>
            <person name="Grum-Grzhimaylo A."/>
            <person name="Cardenas M.E."/>
            <person name="Lodge J.D."/>
            <person name="Laessoe T."/>
            <person name="Pedersen O."/>
            <person name="Smith M.E."/>
            <person name="Kuyper T.W."/>
            <person name="Franco-Molano E.A."/>
            <person name="Baroni T.J."/>
            <person name="Aanen D.K."/>
        </authorList>
    </citation>
    <scope>NUCLEOTIDE SEQUENCE</scope>
    <source>
        <strain evidence="8">AP01</strain>
        <tissue evidence="8">Mycelium</tissue>
    </source>
</reference>
<proteinExistence type="predicted"/>
<dbReference type="InterPro" id="IPR039903">
    <property type="entry name" value="Zswim2"/>
</dbReference>
<evidence type="ECO:0008006" key="10">
    <source>
        <dbReference type="Google" id="ProtNLM"/>
    </source>
</evidence>
<keyword evidence="3" id="KW-0862">Zinc</keyword>
<name>A0A9P7G6E9_9AGAR</name>
<gene>
    <name evidence="8" type="ORF">DXG03_008575</name>
</gene>
<dbReference type="SUPFAM" id="SSF57850">
    <property type="entry name" value="RING/U-box"/>
    <property type="match status" value="1"/>
</dbReference>
<dbReference type="InterPro" id="IPR001841">
    <property type="entry name" value="Znf_RING"/>
</dbReference>
<keyword evidence="1" id="KW-0479">Metal-binding</keyword>
<reference evidence="8" key="1">
    <citation type="submission" date="2020-07" db="EMBL/GenBank/DDBJ databases">
        <authorList>
            <person name="Nieuwenhuis M."/>
            <person name="Van De Peppel L.J.J."/>
        </authorList>
    </citation>
    <scope>NUCLEOTIDE SEQUENCE</scope>
    <source>
        <strain evidence="8">AP01</strain>
        <tissue evidence="8">Mycelium</tissue>
    </source>
</reference>
<keyword evidence="9" id="KW-1185">Reference proteome</keyword>
<evidence type="ECO:0000259" key="7">
    <source>
        <dbReference type="PROSITE" id="PS50089"/>
    </source>
</evidence>
<dbReference type="PANTHER" id="PTHR21540:SF0">
    <property type="entry name" value="PHD FAMILY PROTEIN"/>
    <property type="match status" value="1"/>
</dbReference>
<dbReference type="Gene3D" id="3.30.40.10">
    <property type="entry name" value="Zinc/RING finger domain, C3HC4 (zinc finger)"/>
    <property type="match status" value="1"/>
</dbReference>
<organism evidence="8 9">
    <name type="scientific">Asterophora parasitica</name>
    <dbReference type="NCBI Taxonomy" id="117018"/>
    <lineage>
        <taxon>Eukaryota</taxon>
        <taxon>Fungi</taxon>
        <taxon>Dikarya</taxon>
        <taxon>Basidiomycota</taxon>
        <taxon>Agaricomycotina</taxon>
        <taxon>Agaricomycetes</taxon>
        <taxon>Agaricomycetidae</taxon>
        <taxon>Agaricales</taxon>
        <taxon>Tricholomatineae</taxon>
        <taxon>Lyophyllaceae</taxon>
        <taxon>Asterophora</taxon>
    </lineage>
</organism>
<evidence type="ECO:0000256" key="5">
    <source>
        <dbReference type="SAM" id="MobiDB-lite"/>
    </source>
</evidence>
<dbReference type="InterPro" id="IPR019787">
    <property type="entry name" value="Znf_PHD-finger"/>
</dbReference>
<evidence type="ECO:0000256" key="2">
    <source>
        <dbReference type="ARBA" id="ARBA00022771"/>
    </source>
</evidence>
<sequence length="306" mass="33325">MVLTKRKRDGEFVVWAPSRQVSDTSVVPERPAKKARTKTTDSYPPSTAAACSFSNWEVPSVKSAIPTASHVSANPPAGFADELPQPGPSQAPKAARSRKKADAGAPKPEKRGAIFKRSCPRNILDRVERVRTPQREITANILALLNSELEQIFCEAPLAPNSVAHPRVREAHARATGKATVPAQSPPKKRIPGPDDDCPICYDGMDGVNETMLVFCEDCGNALHKQCFEEWRKNCTASGKDFTCVWCRARWTTGSAAGSSKGVRSAEGYLNLSGVSGLSPVRDTSSYYNGPRRGQRYNGFQSYLDD</sequence>
<evidence type="ECO:0000259" key="6">
    <source>
        <dbReference type="PROSITE" id="PS50016"/>
    </source>
</evidence>
<dbReference type="AlphaFoldDB" id="A0A9P7G6E9"/>
<evidence type="ECO:0000256" key="1">
    <source>
        <dbReference type="ARBA" id="ARBA00022723"/>
    </source>
</evidence>
<dbReference type="GO" id="GO:0061630">
    <property type="term" value="F:ubiquitin protein ligase activity"/>
    <property type="evidence" value="ECO:0007669"/>
    <property type="project" value="InterPro"/>
</dbReference>
<feature type="region of interest" description="Disordered" evidence="5">
    <location>
        <begin position="20"/>
        <end position="48"/>
    </location>
</feature>
<dbReference type="PROSITE" id="PS50089">
    <property type="entry name" value="ZF_RING_2"/>
    <property type="match status" value="1"/>
</dbReference>
<feature type="domain" description="RING-type" evidence="7">
    <location>
        <begin position="198"/>
        <end position="248"/>
    </location>
</feature>
<evidence type="ECO:0000313" key="8">
    <source>
        <dbReference type="EMBL" id="KAG5644408.1"/>
    </source>
</evidence>
<protein>
    <recommendedName>
        <fullName evidence="10">RING-type domain-containing protein</fullName>
    </recommendedName>
</protein>
<feature type="region of interest" description="Disordered" evidence="5">
    <location>
        <begin position="72"/>
        <end position="115"/>
    </location>
</feature>
<evidence type="ECO:0000256" key="3">
    <source>
        <dbReference type="ARBA" id="ARBA00022833"/>
    </source>
</evidence>
<dbReference type="PROSITE" id="PS50016">
    <property type="entry name" value="ZF_PHD_2"/>
    <property type="match status" value="1"/>
</dbReference>
<evidence type="ECO:0000256" key="4">
    <source>
        <dbReference type="PROSITE-ProRule" id="PRU00175"/>
    </source>
</evidence>
<dbReference type="OrthoDB" id="2122982at2759"/>
<dbReference type="InterPro" id="IPR013083">
    <property type="entry name" value="Znf_RING/FYVE/PHD"/>
</dbReference>